<reference evidence="1 2" key="1">
    <citation type="submission" date="2016-10" db="EMBL/GenBank/DDBJ databases">
        <authorList>
            <person name="de Groot N.N."/>
        </authorList>
    </citation>
    <scope>NUCLEOTIDE SEQUENCE [LARGE SCALE GENOMIC DNA]</scope>
    <source>
        <strain evidence="1 2">CPCC 100156</strain>
    </source>
</reference>
<accession>A0A1G6LBC7</accession>
<protein>
    <submittedName>
        <fullName evidence="1">Uncharacterized protein</fullName>
    </submittedName>
</protein>
<evidence type="ECO:0000313" key="1">
    <source>
        <dbReference type="EMBL" id="SDC40035.1"/>
    </source>
</evidence>
<name>A0A1G6LBC7_9PROT</name>
<gene>
    <name evidence="1" type="ORF">SAMN04487779_1001818</name>
</gene>
<organism evidence="1 2">
    <name type="scientific">Belnapia rosea</name>
    <dbReference type="NCBI Taxonomy" id="938405"/>
    <lineage>
        <taxon>Bacteria</taxon>
        <taxon>Pseudomonadati</taxon>
        <taxon>Pseudomonadota</taxon>
        <taxon>Alphaproteobacteria</taxon>
        <taxon>Acetobacterales</taxon>
        <taxon>Roseomonadaceae</taxon>
        <taxon>Belnapia</taxon>
    </lineage>
</organism>
<keyword evidence="2" id="KW-1185">Reference proteome</keyword>
<dbReference type="STRING" id="938405.SAMN02927895_01911"/>
<proteinExistence type="predicted"/>
<dbReference type="EMBL" id="FMZX01000001">
    <property type="protein sequence ID" value="SDC40035.1"/>
    <property type="molecule type" value="Genomic_DNA"/>
</dbReference>
<sequence>MDTQPAGRVVFSQLYNESDAFLRPCIEGFLAQTGPEAVLVLNLPMGRVVDPAMHGISSRVFLINGKVQRHPFGHTLLGGHLECFAFARERLGVFGHFCTLASNSLLVRRFDLAATLASLAESRHEAPFDIEALPEFWHWAKMRQTPELLAALRRDWGITRCIGQQIEGLFATREDWEELAARTDDVARFGAAMRPELPLPLEEILPGICFTHFGSGHFTWICHVFWDRLGPAQSMNGNVGPADVLGMAERFPPHICALKWFERSPAAVETAAVLQPWSRLALGELAEAVAAGDADRLFIQRGVLERLADAVRQRQGFAPYCAVPGWAAEGVLARFSAEGLRAEGQRIALEGVPDGAAFLKMEHGAQALDLTLELAQEGAATRLSLRGRSLGGEASGPAGFLYLAPLRPGRAWSLRLRLPQAAIAEAERVPQALRFSGDAGAFGAWSRIRYQFDTAAEREYYFRQEAWSAAEAGWFGIPVFGDMALDLLLDAPA</sequence>
<dbReference type="Proteomes" id="UP000198925">
    <property type="component" value="Unassembled WGS sequence"/>
</dbReference>
<dbReference type="RefSeq" id="WP_090660664.1">
    <property type="nucleotide sequence ID" value="NZ_FMZX01000001.1"/>
</dbReference>
<evidence type="ECO:0000313" key="2">
    <source>
        <dbReference type="Proteomes" id="UP000198925"/>
    </source>
</evidence>
<dbReference type="AlphaFoldDB" id="A0A1G6LBC7"/>